<accession>A0ACB8GFN3</accession>
<proteinExistence type="predicted"/>
<name>A0ACB8GFN3_PSICU</name>
<evidence type="ECO:0000313" key="2">
    <source>
        <dbReference type="Proteomes" id="UP000664032"/>
    </source>
</evidence>
<dbReference type="Proteomes" id="UP000664032">
    <property type="component" value="Unassembled WGS sequence"/>
</dbReference>
<protein>
    <submittedName>
        <fullName evidence="1">Protein RNA-directed DNA methylation 3</fullName>
    </submittedName>
</protein>
<gene>
    <name evidence="1" type="ORF">JR316_0012965</name>
</gene>
<reference evidence="1" key="1">
    <citation type="submission" date="2021-10" db="EMBL/GenBank/DDBJ databases">
        <title>Psilocybe cubensis genome.</title>
        <authorList>
            <person name="Mckernan K.J."/>
            <person name="Crawford S."/>
            <person name="Trippe A."/>
            <person name="Kane L.T."/>
            <person name="Mclaughlin S."/>
        </authorList>
    </citation>
    <scope>NUCLEOTIDE SEQUENCE</scope>
    <source>
        <strain evidence="1">MGC-MH-2018</strain>
    </source>
</reference>
<organism evidence="1 2">
    <name type="scientific">Psilocybe cubensis</name>
    <name type="common">Psychedelic mushroom</name>
    <name type="synonym">Stropharia cubensis</name>
    <dbReference type="NCBI Taxonomy" id="181762"/>
    <lineage>
        <taxon>Eukaryota</taxon>
        <taxon>Fungi</taxon>
        <taxon>Dikarya</taxon>
        <taxon>Basidiomycota</taxon>
        <taxon>Agaricomycotina</taxon>
        <taxon>Agaricomycetes</taxon>
        <taxon>Agaricomycetidae</taxon>
        <taxon>Agaricales</taxon>
        <taxon>Agaricineae</taxon>
        <taxon>Strophariaceae</taxon>
        <taxon>Psilocybe</taxon>
    </lineage>
</organism>
<sequence>MKRRSNVQKNVAQFLDVEAGVDDGEEADSGEEESEQELDNEFLDEQEVDGVDVHPRSLDEYAQMNDEALEALLLRSKERSLAESNRRKSNCVDAADDIFSPSFLPVLTEADFPLWKVTCRVGREELAIASLLLNAQDKHKIRSAFSVERMKGCIFLETLWNPNTVDLLKKTPGVLVTKRGVQQSLVLPDDYREILRGQGKISPPKRGSWVTVSKGAYRGDVALVKETEGRLVRLLMLPRLPLPGASRVTKRRKTDHSGDSVLWSKTQWTEWLNSQGRSHQVVEHTEHCWQIGNTLFEHGLMIQDIGQDSIDVVVEEMPFHYFRLFQQSTHSSLDSSYMLRPTEWKFEPGEAILAASIEGSQSREASVVAIHPYYLEVAYTTHDSHNIADTSLVPWIRVTKLFQLGDYVSVQSGENQGVEGWLIAKTNEAVVIGLFDSDLLTIPSLQVLDNIQTIEAPINWVHVSKAPFQHRMKENKKKKVEIPSEARHFWTLLPLGDRHAFDGMPTLLNNPDRSVDTLSQSAERSGTPIPTSPIADGQWDPSAPLPHNPQSSMLPSEYSHPSHVLFKEMLVGQKVAVYIKGGSFKDSKRHYFVTIARDERNHFTLLLLRQKRPSMTLQPEWVTPKHPSGTHTNDLLFVVDGENQHQFVRRIAQRDLVNQSPILLVNPVMRREGQSDILCGVPFEVESTATIPPPGPSAAARQILNDIKKDDLIVSCIKALEISFDLSRLAPRRSRAYILVMVLISTFLLAVSEVAERSEGRRYTLESFNFLQRATREARQAVAMDVAQHCDQTRVDVPTPESNTFPVLSNRNDSHFQYQAANALHNLLLENSGILEERIITCSRSMVEEAAEFADNDVFELATILAAIPSVNFHLNMDLIQDAARAVYVAAGLRRDLDEALKICSLALTKKE</sequence>
<dbReference type="EMBL" id="JAFIQS020000013">
    <property type="protein sequence ID" value="KAH9474505.1"/>
    <property type="molecule type" value="Genomic_DNA"/>
</dbReference>
<comment type="caution">
    <text evidence="1">The sequence shown here is derived from an EMBL/GenBank/DDBJ whole genome shotgun (WGS) entry which is preliminary data.</text>
</comment>
<evidence type="ECO:0000313" key="1">
    <source>
        <dbReference type="EMBL" id="KAH9474505.1"/>
    </source>
</evidence>
<keyword evidence="2" id="KW-1185">Reference proteome</keyword>